<dbReference type="Gene3D" id="1.10.10.160">
    <property type="match status" value="1"/>
</dbReference>
<dbReference type="CDD" id="cd19067">
    <property type="entry name" value="PfuEndoQ-like"/>
    <property type="match status" value="1"/>
</dbReference>
<dbReference type="GO" id="GO:0043138">
    <property type="term" value="F:3'-5' DNA helicase activity"/>
    <property type="evidence" value="ECO:0007669"/>
    <property type="project" value="UniProtKB-EC"/>
</dbReference>
<dbReference type="AlphaFoldDB" id="A0A8J6N4B6"/>
<dbReference type="GO" id="GO:0016787">
    <property type="term" value="F:hydrolase activity"/>
    <property type="evidence" value="ECO:0007669"/>
    <property type="project" value="UniProtKB-UniRule"/>
</dbReference>
<keyword evidence="6" id="KW-0238">DNA-binding</keyword>
<evidence type="ECO:0000256" key="3">
    <source>
        <dbReference type="ARBA" id="ARBA00022801"/>
    </source>
</evidence>
<keyword evidence="2 12" id="KW-0547">Nucleotide-binding</keyword>
<reference evidence="16 17" key="1">
    <citation type="submission" date="2020-08" db="EMBL/GenBank/DDBJ databases">
        <title>Bridging the membrane lipid divide: bacteria of the FCB group superphylum have the potential to synthesize archaeal ether lipids.</title>
        <authorList>
            <person name="Villanueva L."/>
            <person name="Von Meijenfeldt F.A.B."/>
            <person name="Westbye A.B."/>
            <person name="Yadav S."/>
            <person name="Hopmans E.C."/>
            <person name="Dutilh B.E."/>
            <person name="Sinninghe Damste J.S."/>
        </authorList>
    </citation>
    <scope>NUCLEOTIDE SEQUENCE [LARGE SCALE GENOMIC DNA]</scope>
    <source>
        <strain evidence="16">NIOZ-UU82</strain>
    </source>
</reference>
<evidence type="ECO:0000256" key="10">
    <source>
        <dbReference type="ARBA" id="ARBA00034923"/>
    </source>
</evidence>
<evidence type="ECO:0000256" key="12">
    <source>
        <dbReference type="PROSITE-ProRule" id="PRU00560"/>
    </source>
</evidence>
<keyword evidence="5 12" id="KW-0067">ATP-binding</keyword>
<gene>
    <name evidence="16" type="ORF">H8E80_08260</name>
</gene>
<accession>A0A8J6N4B6</accession>
<feature type="compositionally biased region" description="Basic and acidic residues" evidence="13">
    <location>
        <begin position="462"/>
        <end position="475"/>
    </location>
</feature>
<dbReference type="EMBL" id="JACNLL010000074">
    <property type="protein sequence ID" value="MBC8200019.1"/>
    <property type="molecule type" value="Genomic_DNA"/>
</dbReference>
<dbReference type="Proteomes" id="UP000603545">
    <property type="component" value="Unassembled WGS sequence"/>
</dbReference>
<dbReference type="CDD" id="cd18807">
    <property type="entry name" value="SF1_C_UvrD"/>
    <property type="match status" value="1"/>
</dbReference>
<evidence type="ECO:0000256" key="4">
    <source>
        <dbReference type="ARBA" id="ARBA00022806"/>
    </source>
</evidence>
<comment type="catalytic activity">
    <reaction evidence="11">
        <text>ATP + H2O = ADP + phosphate + H(+)</text>
        <dbReference type="Rhea" id="RHEA:13065"/>
        <dbReference type="ChEBI" id="CHEBI:15377"/>
        <dbReference type="ChEBI" id="CHEBI:15378"/>
        <dbReference type="ChEBI" id="CHEBI:30616"/>
        <dbReference type="ChEBI" id="CHEBI:43474"/>
        <dbReference type="ChEBI" id="CHEBI:456216"/>
        <dbReference type="EC" id="5.6.2.4"/>
    </reaction>
</comment>
<feature type="domain" description="UvrD-like helicase ATP-binding" evidence="14">
    <location>
        <begin position="487"/>
        <end position="764"/>
    </location>
</feature>
<evidence type="ECO:0000256" key="2">
    <source>
        <dbReference type="ARBA" id="ARBA00022741"/>
    </source>
</evidence>
<dbReference type="Gene3D" id="1.10.486.10">
    <property type="entry name" value="PCRA, domain 4"/>
    <property type="match status" value="1"/>
</dbReference>
<evidence type="ECO:0000259" key="15">
    <source>
        <dbReference type="PROSITE" id="PS51217"/>
    </source>
</evidence>
<dbReference type="PANTHER" id="PTHR11070:SF2">
    <property type="entry name" value="ATP-DEPENDENT DNA HELICASE SRS2"/>
    <property type="match status" value="1"/>
</dbReference>
<organism evidence="16 17">
    <name type="scientific">Candidatus Desulfaltia bathyphila</name>
    <dbReference type="NCBI Taxonomy" id="2841697"/>
    <lineage>
        <taxon>Bacteria</taxon>
        <taxon>Pseudomonadati</taxon>
        <taxon>Thermodesulfobacteriota</taxon>
        <taxon>Desulfobacteria</taxon>
        <taxon>Desulfobacterales</taxon>
        <taxon>Desulfobacterales incertae sedis</taxon>
        <taxon>Candidatus Desulfaltia</taxon>
    </lineage>
</organism>
<evidence type="ECO:0000256" key="5">
    <source>
        <dbReference type="ARBA" id="ARBA00022840"/>
    </source>
</evidence>
<proteinExistence type="inferred from homology"/>
<dbReference type="SUPFAM" id="SSF52540">
    <property type="entry name" value="P-loop containing nucleoside triphosphate hydrolases"/>
    <property type="match status" value="1"/>
</dbReference>
<feature type="domain" description="UvrD-like helicase C-terminal" evidence="15">
    <location>
        <begin position="765"/>
        <end position="1055"/>
    </location>
</feature>
<name>A0A8J6N4B6_9BACT</name>
<dbReference type="CDD" id="cd17932">
    <property type="entry name" value="DEXQc_UvrD"/>
    <property type="match status" value="1"/>
</dbReference>
<dbReference type="InterPro" id="IPR014017">
    <property type="entry name" value="DNA_helicase_UvrD-like_C"/>
</dbReference>
<dbReference type="PROSITE" id="PS51217">
    <property type="entry name" value="UVRD_HELICASE_CTER"/>
    <property type="match status" value="1"/>
</dbReference>
<evidence type="ECO:0000256" key="7">
    <source>
        <dbReference type="ARBA" id="ARBA00023235"/>
    </source>
</evidence>
<keyword evidence="4 12" id="KW-0347">Helicase</keyword>
<evidence type="ECO:0000256" key="6">
    <source>
        <dbReference type="ARBA" id="ARBA00023125"/>
    </source>
</evidence>
<comment type="similarity">
    <text evidence="1">Belongs to the helicase family. UvrD subfamily.</text>
</comment>
<dbReference type="EC" id="5.6.2.4" evidence="9"/>
<evidence type="ECO:0000313" key="16">
    <source>
        <dbReference type="EMBL" id="MBC8200019.1"/>
    </source>
</evidence>
<dbReference type="Gene3D" id="3.40.50.300">
    <property type="entry name" value="P-loop containing nucleotide triphosphate hydrolases"/>
    <property type="match status" value="2"/>
</dbReference>
<keyword evidence="7" id="KW-0413">Isomerase</keyword>
<dbReference type="Gene3D" id="3.20.20.140">
    <property type="entry name" value="Metal-dependent hydrolases"/>
    <property type="match status" value="1"/>
</dbReference>
<sequence>MQFIADLHVHSKFSRATAKNLDLENLYIAAQLKGITVVGTGDFTHPGWFAEIKEKLEPAEEGLFKLKGEIARECDKKVPLSCRGKVRFILVSEISNIYKKDNKTRKNHNLVFVPDLDVACKFSSKLDKIGNIKSDGRPILGLDARNLLEILLETSDISFLIPAHIWTPWFSVLGSKSGFNSIRECFEDLTPHIFAAETGLSSDPPMNWRVSSLDNLTLVSNSDAHSPLKLGREANLFNTNLSYSAIREAIKTGDRKHFLGTFEFYPEEGKYHLDGHRKCSVCLWPKKTVKNKGICPVCGKPLTVGVLYRVEELADRPKHEKPKRTHPYYSIIPLVNILSEILKVGPGSKKVMNNYNAALDILGPELSILHNLQPKAIDKAGIPLLGEAVKRMRREEIDISPGYDGEFGRVKIFKDQERERLMGQKSLFVMPETDSTIKTHKRSITKQQNKKTELKQSLQDLGGRRSSREKGIPAAGEKTKNEINILKGLNTQQRQAVCHDGGPLLIVAGPGTGKTHTITCRIACLIKEKDVLPESILAVTFTNKAAREMKDRIKRITGSNLIPNVSTFHSLCLKILKDMENNQTHTIIDDDDRMALISEAIKQAGVESCVVSLSKKYLLDRIISAKQQILQPHDNLEGVAGKAEINTFARVYQAYQDILSAQSLYDFEDLILKVVLRFEADKEFANIYRQSFKYIFVDEYQDINHGQYRIIKALAPPDKDLCVIGDPNQSIYGFRGSDVRFFERFLEDYPQGSIIHLNQNYRSTQTILEASYQIITNRSIDTKTDNLSTSRVYSQIDGVKTISILELASEKAEAVAIGKTIEALTGGLSFHAIDSGKIEDINTKADRSFSDFTVLYRTNSQSKIIGQVFEKAGIPCQIASRESLFRQKGVVELVSMLKIMDGHGSFADLKRGARLLSPGISDETIKIFTRWCCQNHFILTKGFYNAQRFPIPGMSKARQLKFHNFLVDLSGLQKAVNEKSVEEKLHFIINNTKLASTLKQHSVKKEAVDRLTGMSKEFGDNAANFFEMMALQTDTDIYDSRVEKVALMTMHAAKGLEFPVVFIAGCEKGFIPFIRPGEEPVDLDEERRLFYVAMTRARERLYLTMAKKRTIYGKRTLRTISPFVEDIEQRLIKRKQTHLKKKKKESRLQLTLF</sequence>
<evidence type="ECO:0000256" key="11">
    <source>
        <dbReference type="ARBA" id="ARBA00048988"/>
    </source>
</evidence>
<dbReference type="InterPro" id="IPR014016">
    <property type="entry name" value="UvrD-like_ATP-bd"/>
</dbReference>
<dbReference type="PANTHER" id="PTHR11070">
    <property type="entry name" value="UVRD / RECB / PCRA DNA HELICASE FAMILY MEMBER"/>
    <property type="match status" value="1"/>
</dbReference>
<dbReference type="Pfam" id="PF00580">
    <property type="entry name" value="UvrD-helicase"/>
    <property type="match status" value="1"/>
</dbReference>
<evidence type="ECO:0000256" key="1">
    <source>
        <dbReference type="ARBA" id="ARBA00009922"/>
    </source>
</evidence>
<feature type="region of interest" description="Disordered" evidence="13">
    <location>
        <begin position="440"/>
        <end position="475"/>
    </location>
</feature>
<keyword evidence="3 12" id="KW-0378">Hydrolase</keyword>
<evidence type="ECO:0000256" key="8">
    <source>
        <dbReference type="ARBA" id="ARBA00034617"/>
    </source>
</evidence>
<dbReference type="GO" id="GO:0003677">
    <property type="term" value="F:DNA binding"/>
    <property type="evidence" value="ECO:0007669"/>
    <property type="project" value="UniProtKB-KW"/>
</dbReference>
<evidence type="ECO:0000259" key="14">
    <source>
        <dbReference type="PROSITE" id="PS51198"/>
    </source>
</evidence>
<comment type="caution">
    <text evidence="16">The sequence shown here is derived from an EMBL/GenBank/DDBJ whole genome shotgun (WGS) entry which is preliminary data.</text>
</comment>
<dbReference type="GO" id="GO:0005524">
    <property type="term" value="F:ATP binding"/>
    <property type="evidence" value="ECO:0007669"/>
    <property type="project" value="UniProtKB-UniRule"/>
</dbReference>
<dbReference type="Pfam" id="PF13361">
    <property type="entry name" value="UvrD_C"/>
    <property type="match status" value="1"/>
</dbReference>
<protein>
    <recommendedName>
        <fullName evidence="9">DNA 3'-5' helicase</fullName>
        <ecNumber evidence="9">5.6.2.4</ecNumber>
    </recommendedName>
    <alternativeName>
        <fullName evidence="10">DNA 3'-5' helicase II</fullName>
    </alternativeName>
</protein>
<dbReference type="InterPro" id="IPR013986">
    <property type="entry name" value="DExx_box_DNA_helicase_dom_sf"/>
</dbReference>
<evidence type="ECO:0000256" key="13">
    <source>
        <dbReference type="SAM" id="MobiDB-lite"/>
    </source>
</evidence>
<dbReference type="GO" id="GO:0000725">
    <property type="term" value="P:recombinational repair"/>
    <property type="evidence" value="ECO:0007669"/>
    <property type="project" value="TreeGrafter"/>
</dbReference>
<evidence type="ECO:0000313" key="17">
    <source>
        <dbReference type="Proteomes" id="UP000603545"/>
    </source>
</evidence>
<feature type="binding site" evidence="12">
    <location>
        <begin position="508"/>
        <end position="515"/>
    </location>
    <ligand>
        <name>ATP</name>
        <dbReference type="ChEBI" id="CHEBI:30616"/>
    </ligand>
</feature>
<dbReference type="PROSITE" id="PS51198">
    <property type="entry name" value="UVRD_HELICASE_ATP_BIND"/>
    <property type="match status" value="1"/>
</dbReference>
<dbReference type="SUPFAM" id="SSF89550">
    <property type="entry name" value="PHP domain-like"/>
    <property type="match status" value="1"/>
</dbReference>
<comment type="catalytic activity">
    <reaction evidence="8">
        <text>Couples ATP hydrolysis with the unwinding of duplex DNA by translocating in the 3'-5' direction.</text>
        <dbReference type="EC" id="5.6.2.4"/>
    </reaction>
</comment>
<dbReference type="InterPro" id="IPR027417">
    <property type="entry name" value="P-loop_NTPase"/>
</dbReference>
<evidence type="ECO:0000256" key="9">
    <source>
        <dbReference type="ARBA" id="ARBA00034808"/>
    </source>
</evidence>
<dbReference type="InterPro" id="IPR000212">
    <property type="entry name" value="DNA_helicase_UvrD/REP"/>
</dbReference>
<dbReference type="InterPro" id="IPR016195">
    <property type="entry name" value="Pol/histidinol_Pase-like"/>
</dbReference>